<dbReference type="eggNOG" id="COG4970">
    <property type="taxonomic scope" value="Bacteria"/>
</dbReference>
<dbReference type="InterPro" id="IPR012902">
    <property type="entry name" value="N_methyl_site"/>
</dbReference>
<feature type="transmembrane region" description="Helical" evidence="1">
    <location>
        <begin position="34"/>
        <end position="57"/>
    </location>
</feature>
<reference evidence="2 3" key="1">
    <citation type="journal article" date="2013" name="Genome Announc.">
        <title>Genome Sequence of the Sulfate-Reducing Bacterium Desulfotomaculum hydrothermale Lam5(T).</title>
        <authorList>
            <person name="Amin O."/>
            <person name="Fardeau M.L."/>
            <person name="Valette O."/>
            <person name="Hirschler-Rea A."/>
            <person name="Barbe V."/>
            <person name="Medigue C."/>
            <person name="Vacherie B."/>
            <person name="Ollivier B."/>
            <person name="Bertin P.N."/>
            <person name="Dolla A."/>
        </authorList>
    </citation>
    <scope>NUCLEOTIDE SEQUENCE [LARGE SCALE GENOMIC DNA]</scope>
    <source>
        <strain evidence="3">Lam5 / DSM 18033</strain>
    </source>
</reference>
<dbReference type="SUPFAM" id="SSF54523">
    <property type="entry name" value="Pili subunits"/>
    <property type="match status" value="1"/>
</dbReference>
<dbReference type="Pfam" id="PF07963">
    <property type="entry name" value="N_methyl"/>
    <property type="match status" value="1"/>
</dbReference>
<evidence type="ECO:0000313" key="3">
    <source>
        <dbReference type="Proteomes" id="UP000009315"/>
    </source>
</evidence>
<dbReference type="EMBL" id="CAOS01000013">
    <property type="protein sequence ID" value="CCO08870.1"/>
    <property type="molecule type" value="Genomic_DNA"/>
</dbReference>
<evidence type="ECO:0000313" key="2">
    <source>
        <dbReference type="EMBL" id="CCO08870.1"/>
    </source>
</evidence>
<dbReference type="Proteomes" id="UP000009315">
    <property type="component" value="Unassembled WGS sequence"/>
</dbReference>
<dbReference type="GO" id="GO:0030420">
    <property type="term" value="P:establishment of competence for transformation"/>
    <property type="evidence" value="ECO:0007669"/>
    <property type="project" value="InterPro"/>
</dbReference>
<gene>
    <name evidence="2" type="ORF">DESHY_60042</name>
</gene>
<dbReference type="RefSeq" id="WP_008412535.1">
    <property type="nucleotide sequence ID" value="NZ_CAOS01000013.1"/>
</dbReference>
<organism evidence="2 3">
    <name type="scientific">Desulforamulus hydrothermalis Lam5 = DSM 18033</name>
    <dbReference type="NCBI Taxonomy" id="1121428"/>
    <lineage>
        <taxon>Bacteria</taxon>
        <taxon>Bacillati</taxon>
        <taxon>Bacillota</taxon>
        <taxon>Clostridia</taxon>
        <taxon>Eubacteriales</taxon>
        <taxon>Peptococcaceae</taxon>
        <taxon>Desulforamulus</taxon>
    </lineage>
</organism>
<evidence type="ECO:0000256" key="1">
    <source>
        <dbReference type="SAM" id="Phobius"/>
    </source>
</evidence>
<dbReference type="AlphaFoldDB" id="K8E0C8"/>
<dbReference type="InterPro" id="IPR045584">
    <property type="entry name" value="Pilin-like"/>
</dbReference>
<proteinExistence type="predicted"/>
<protein>
    <recommendedName>
        <fullName evidence="4">Prepilin-type N-terminal cleavage/methylation domain-containing protein</fullName>
    </recommendedName>
</protein>
<dbReference type="STRING" id="1121428.DESHY_60042"/>
<keyword evidence="1" id="KW-0472">Membrane</keyword>
<comment type="caution">
    <text evidence="2">The sequence shown here is derived from an EMBL/GenBank/DDBJ whole genome shotgun (WGS) entry which is preliminary data.</text>
</comment>
<dbReference type="PIRSF" id="PIRSF021292">
    <property type="entry name" value="Competence_ComGD"/>
    <property type="match status" value="1"/>
</dbReference>
<evidence type="ECO:0008006" key="4">
    <source>
        <dbReference type="Google" id="ProtNLM"/>
    </source>
</evidence>
<keyword evidence="3" id="KW-1185">Reference proteome</keyword>
<name>K8E0C8_9FIRM</name>
<keyword evidence="1" id="KW-0812">Transmembrane</keyword>
<dbReference type="InterPro" id="IPR016785">
    <property type="entry name" value="ComGD"/>
</dbReference>
<keyword evidence="1" id="KW-1133">Transmembrane helix</keyword>
<sequence length="175" mass="19439">MSQMKPPPTPETIHNTVCHPGANGANRAFTLVEMLVSLFCIILLLTAAMPLLTGSLARYQTVTTLHKLVADLQYVQQLAIKTEDTTACYEIFFYPTGQQYVIRHGAKLLRTEKFPYYVCLVSTNFGQSGETQILTFNIQGNPVQAGTITVMNRRSGKIYLVRVAVLSGRVRIEAL</sequence>
<accession>K8E0C8</accession>